<dbReference type="PANTHER" id="PTHR30146">
    <property type="entry name" value="LACI-RELATED TRANSCRIPTIONAL REPRESSOR"/>
    <property type="match status" value="1"/>
</dbReference>
<dbReference type="SUPFAM" id="SSF47413">
    <property type="entry name" value="lambda repressor-like DNA-binding domains"/>
    <property type="match status" value="1"/>
</dbReference>
<dbReference type="PROSITE" id="PS50932">
    <property type="entry name" value="HTH_LACI_2"/>
    <property type="match status" value="1"/>
</dbReference>
<feature type="domain" description="HTH lacI-type" evidence="4">
    <location>
        <begin position="15"/>
        <end position="70"/>
    </location>
</feature>
<keyword evidence="7" id="KW-1185">Reference proteome</keyword>
<dbReference type="SUPFAM" id="SSF53822">
    <property type="entry name" value="Periplasmic binding protein-like I"/>
    <property type="match status" value="1"/>
</dbReference>
<dbReference type="InterPro" id="IPR046335">
    <property type="entry name" value="LacI/GalR-like_sensor"/>
</dbReference>
<evidence type="ECO:0000256" key="1">
    <source>
        <dbReference type="ARBA" id="ARBA00023015"/>
    </source>
</evidence>
<accession>A0A1M6MPB0</accession>
<name>A0A1M6MPB0_9FIRM</name>
<reference evidence="6 7" key="1">
    <citation type="submission" date="2016-11" db="EMBL/GenBank/DDBJ databases">
        <authorList>
            <person name="Jaros S."/>
            <person name="Januszkiewicz K."/>
            <person name="Wedrychowicz H."/>
        </authorList>
    </citation>
    <scope>NUCLEOTIDE SEQUENCE [LARGE SCALE GENOMIC DNA]</scope>
    <source>
        <strain evidence="6 7">DSM 15929</strain>
    </source>
</reference>
<dbReference type="Proteomes" id="UP000184386">
    <property type="component" value="Unassembled WGS sequence"/>
</dbReference>
<keyword evidence="2" id="KW-0238">DNA-binding</keyword>
<dbReference type="SMART" id="SM00354">
    <property type="entry name" value="HTH_LACI"/>
    <property type="match status" value="1"/>
</dbReference>
<gene>
    <name evidence="6" type="ORF">SAMN02745136_01103</name>
</gene>
<evidence type="ECO:0000256" key="2">
    <source>
        <dbReference type="ARBA" id="ARBA00023125"/>
    </source>
</evidence>
<keyword evidence="3" id="KW-0804">Transcription</keyword>
<dbReference type="InterPro" id="IPR000843">
    <property type="entry name" value="HTH_LacI"/>
</dbReference>
<dbReference type="PANTHER" id="PTHR30146:SF24">
    <property type="entry name" value="XYLOSE OPERON REGULATORY PROTEIN"/>
    <property type="match status" value="1"/>
</dbReference>
<dbReference type="GO" id="GO:0000976">
    <property type="term" value="F:transcription cis-regulatory region binding"/>
    <property type="evidence" value="ECO:0007669"/>
    <property type="project" value="TreeGrafter"/>
</dbReference>
<protein>
    <submittedName>
        <fullName evidence="6">Transcriptional regulator, LacI family</fullName>
    </submittedName>
</protein>
<evidence type="ECO:0000313" key="7">
    <source>
        <dbReference type="Proteomes" id="UP000184386"/>
    </source>
</evidence>
<dbReference type="Gene3D" id="1.10.260.40">
    <property type="entry name" value="lambda repressor-like DNA-binding domains"/>
    <property type="match status" value="1"/>
</dbReference>
<dbReference type="PROSITE" id="PS50943">
    <property type="entry name" value="HTH_CROC1"/>
    <property type="match status" value="1"/>
</dbReference>
<dbReference type="STRING" id="1121322.SAMN02745136_01103"/>
<dbReference type="GO" id="GO:0003700">
    <property type="term" value="F:DNA-binding transcription factor activity"/>
    <property type="evidence" value="ECO:0007669"/>
    <property type="project" value="TreeGrafter"/>
</dbReference>
<dbReference type="CDD" id="cd01392">
    <property type="entry name" value="HTH_LacI"/>
    <property type="match status" value="1"/>
</dbReference>
<evidence type="ECO:0000256" key="3">
    <source>
        <dbReference type="ARBA" id="ARBA00023163"/>
    </source>
</evidence>
<sequence>MQFFKFKQSGVCIVITIKEIADMLGISTTTVNNVIHGKTNQVSQKTIEKVQKVIEEYEYVPNMNARNLAQNKSKIIGFAMKAKSEKYEKNALKDTFISELVGAVEKSLRISGYFLMIYISEDLKQIINYVSTWNVDGLILFGMIGDDCILLKSKVSKPMVFIDSYFSEEVMEYINVGLKDLQGGYDITRYLLDCGHRRIGFVADNCLGADKERFLGYKQALREQEIAYRDKDFFLITPGEKELEKCLKDLLEYTKGYTALFCVSDYYAVIIMNYLRDHGKRIPEDISIAGFDDNAYARIVRPSLTTIHQDVSQKGEIAVEKILKLVNGEDIEERIIILPTELIVRQSVKMLKK</sequence>
<evidence type="ECO:0000259" key="4">
    <source>
        <dbReference type="PROSITE" id="PS50932"/>
    </source>
</evidence>
<dbReference type="EMBL" id="FRAC01000007">
    <property type="protein sequence ID" value="SHJ85210.1"/>
    <property type="molecule type" value="Genomic_DNA"/>
</dbReference>
<evidence type="ECO:0000259" key="5">
    <source>
        <dbReference type="PROSITE" id="PS50943"/>
    </source>
</evidence>
<keyword evidence="1" id="KW-0805">Transcription regulation</keyword>
<dbReference type="Gene3D" id="3.40.50.2300">
    <property type="match status" value="2"/>
</dbReference>
<feature type="domain" description="HTH cro/C1-type" evidence="5">
    <location>
        <begin position="15"/>
        <end position="60"/>
    </location>
</feature>
<dbReference type="InterPro" id="IPR001387">
    <property type="entry name" value="Cro/C1-type_HTH"/>
</dbReference>
<dbReference type="InterPro" id="IPR010982">
    <property type="entry name" value="Lambda_DNA-bd_dom_sf"/>
</dbReference>
<organism evidence="6 7">
    <name type="scientific">Anaerocolumna jejuensis DSM 15929</name>
    <dbReference type="NCBI Taxonomy" id="1121322"/>
    <lineage>
        <taxon>Bacteria</taxon>
        <taxon>Bacillati</taxon>
        <taxon>Bacillota</taxon>
        <taxon>Clostridia</taxon>
        <taxon>Lachnospirales</taxon>
        <taxon>Lachnospiraceae</taxon>
        <taxon>Anaerocolumna</taxon>
    </lineage>
</organism>
<dbReference type="InterPro" id="IPR028082">
    <property type="entry name" value="Peripla_BP_I"/>
</dbReference>
<dbReference type="Pfam" id="PF13377">
    <property type="entry name" value="Peripla_BP_3"/>
    <property type="match status" value="1"/>
</dbReference>
<evidence type="ECO:0000313" key="6">
    <source>
        <dbReference type="EMBL" id="SHJ85210.1"/>
    </source>
</evidence>
<dbReference type="CDD" id="cd06267">
    <property type="entry name" value="PBP1_LacI_sugar_binding-like"/>
    <property type="match status" value="1"/>
</dbReference>
<dbReference type="Pfam" id="PF00356">
    <property type="entry name" value="LacI"/>
    <property type="match status" value="1"/>
</dbReference>
<dbReference type="AlphaFoldDB" id="A0A1M6MPB0"/>
<proteinExistence type="predicted"/>